<organism evidence="1 2">
    <name type="scientific">Aquirufa antheringensis</name>
    <dbReference type="NCBI Taxonomy" id="2516559"/>
    <lineage>
        <taxon>Bacteria</taxon>
        <taxon>Pseudomonadati</taxon>
        <taxon>Bacteroidota</taxon>
        <taxon>Cytophagia</taxon>
        <taxon>Cytophagales</taxon>
        <taxon>Flectobacillaceae</taxon>
        <taxon>Aquirufa</taxon>
    </lineage>
</organism>
<evidence type="ECO:0000313" key="1">
    <source>
        <dbReference type="EMBL" id="TBH75374.1"/>
    </source>
</evidence>
<dbReference type="RefSeq" id="WP_130922541.1">
    <property type="nucleotide sequence ID" value="NZ_JAANOM010000002.1"/>
</dbReference>
<reference evidence="1 2" key="1">
    <citation type="submission" date="2019-02" db="EMBL/GenBank/DDBJ databases">
        <title>Genome of a new Bacteroidetes strain.</title>
        <authorList>
            <person name="Pitt A."/>
        </authorList>
    </citation>
    <scope>NUCLEOTIDE SEQUENCE [LARGE SCALE GENOMIC DNA]</scope>
    <source>
        <strain evidence="1 2">103A-SOEBACH</strain>
    </source>
</reference>
<dbReference type="Pfam" id="PF07799">
    <property type="entry name" value="DUF1643"/>
    <property type="match status" value="1"/>
</dbReference>
<sequence>MSWYYKVNNDDSARFTLGKLGKNNIVCIGINPSTATPDKLDPTIRKVEKITALNDFDGWVMINVYPQRATNPNDLDSESNFKLHQENLLAIKALADTASIGKIWACWGNLIQIRPFLYNCLNDIVNVLQNEDKWVSLNGLTKMQNPKHPLYLPYNSVFEEFNINEYINLNGERNPY</sequence>
<name>A0A4Q9BGW3_9BACT</name>
<gene>
    <name evidence="1" type="ORF">EWU20_01995</name>
</gene>
<evidence type="ECO:0000313" key="2">
    <source>
        <dbReference type="Proteomes" id="UP000293583"/>
    </source>
</evidence>
<dbReference type="Proteomes" id="UP000293583">
    <property type="component" value="Unassembled WGS sequence"/>
</dbReference>
<keyword evidence="2" id="KW-1185">Reference proteome</keyword>
<protein>
    <submittedName>
        <fullName evidence="1">DUF1643 domain-containing protein</fullName>
    </submittedName>
</protein>
<accession>A0A4Q9BGW3</accession>
<dbReference type="OrthoDB" id="9807577at2"/>
<dbReference type="InterPro" id="IPR012441">
    <property type="entry name" value="DUF1643"/>
</dbReference>
<proteinExistence type="predicted"/>
<comment type="caution">
    <text evidence="1">The sequence shown here is derived from an EMBL/GenBank/DDBJ whole genome shotgun (WGS) entry which is preliminary data.</text>
</comment>
<dbReference type="AlphaFoldDB" id="A0A4Q9BGW3"/>
<dbReference type="EMBL" id="SEWY01000001">
    <property type="protein sequence ID" value="TBH75374.1"/>
    <property type="molecule type" value="Genomic_DNA"/>
</dbReference>